<dbReference type="GO" id="GO:0008233">
    <property type="term" value="F:peptidase activity"/>
    <property type="evidence" value="ECO:0007669"/>
    <property type="project" value="UniProtKB-KW"/>
</dbReference>
<sequence length="464" mass="49548">MSAAVDPVLAHVDAHIGESLERLMALVRIPSISTDPAYAAQCTKAGQWLVDDLAGQGYDASLRQTAGHPMVVAHDKGATSGPHVLFYGHYDVQPVDPIGLWSSDPFEPALREGPDGEKEITGRGTSDDKGQLLTFVEACRAWKAVHGTLPLRVTFLFEGEEESGSPSLLPFLDATGDELRADVALVCDTDMWGPDTPSINSMLRGLVGEELTITCADKDLHSGMFGSAARNPNQVLAEIIASLRNPDGSVAIEGFYDDVAEVPAAVAEQWRNLGFSEAGYLGSVGLKTPAGEAGRSVLEQIWSRPTCEINGMWGGYTGDGFKTVIPSKASAKISFRLVSGQDPVKIRAAFRAHVEARLPADCTVSFKPHGGSPAITVPVDGPYLAPALAALTDEWNKPAVVVGSGGSIPVVGEFKRRLGMDTLLIGFARIDDRIHSPNEKYNLKSFHKGIRSWVRVLDALAAVK</sequence>
<dbReference type="SUPFAM" id="SSF53187">
    <property type="entry name" value="Zn-dependent exopeptidases"/>
    <property type="match status" value="1"/>
</dbReference>
<protein>
    <submittedName>
        <fullName evidence="5">Acetylornithine deacetylase/Succinyl-diaminopimelate desuccinylase</fullName>
    </submittedName>
</protein>
<dbReference type="STRING" id="665118.SAMN02983003_1788"/>
<dbReference type="InterPro" id="IPR002933">
    <property type="entry name" value="Peptidase_M20"/>
</dbReference>
<dbReference type="Gene3D" id="3.40.630.10">
    <property type="entry name" value="Zn peptidases"/>
    <property type="match status" value="1"/>
</dbReference>
<dbReference type="GO" id="GO:0046872">
    <property type="term" value="F:metal ion binding"/>
    <property type="evidence" value="ECO:0007669"/>
    <property type="project" value="UniProtKB-KW"/>
</dbReference>
<proteinExistence type="predicted"/>
<evidence type="ECO:0000313" key="6">
    <source>
        <dbReference type="Proteomes" id="UP000183447"/>
    </source>
</evidence>
<dbReference type="Proteomes" id="UP000183447">
    <property type="component" value="Unassembled WGS sequence"/>
</dbReference>
<dbReference type="AlphaFoldDB" id="A0A1K2HWZ8"/>
<keyword evidence="6" id="KW-1185">Reference proteome</keyword>
<reference evidence="5 6" key="1">
    <citation type="submission" date="2016-11" db="EMBL/GenBank/DDBJ databases">
        <authorList>
            <person name="Jaros S."/>
            <person name="Januszkiewicz K."/>
            <person name="Wedrychowicz H."/>
        </authorList>
    </citation>
    <scope>NUCLEOTIDE SEQUENCE [LARGE SCALE GENOMIC DNA]</scope>
    <source>
        <strain evidence="5 6">ATCC 23634</strain>
    </source>
</reference>
<evidence type="ECO:0000259" key="4">
    <source>
        <dbReference type="Pfam" id="PF07687"/>
    </source>
</evidence>
<feature type="domain" description="Peptidase M20 dimerisation" evidence="4">
    <location>
        <begin position="204"/>
        <end position="361"/>
    </location>
</feature>
<dbReference type="GO" id="GO:0006508">
    <property type="term" value="P:proteolysis"/>
    <property type="evidence" value="ECO:0007669"/>
    <property type="project" value="UniProtKB-KW"/>
</dbReference>
<dbReference type="PANTHER" id="PTHR43270">
    <property type="entry name" value="BETA-ALA-HIS DIPEPTIDASE"/>
    <property type="match status" value="1"/>
</dbReference>
<dbReference type="OrthoDB" id="9761532at2"/>
<accession>A0A1K2HWZ8</accession>
<keyword evidence="1" id="KW-0645">Protease</keyword>
<dbReference type="Pfam" id="PF07687">
    <property type="entry name" value="M20_dimer"/>
    <property type="match status" value="1"/>
</dbReference>
<dbReference type="InterPro" id="IPR011650">
    <property type="entry name" value="Peptidase_M20_dimer"/>
</dbReference>
<evidence type="ECO:0000313" key="5">
    <source>
        <dbReference type="EMBL" id="SFZ83685.1"/>
    </source>
</evidence>
<dbReference type="Gene3D" id="3.30.70.360">
    <property type="match status" value="1"/>
</dbReference>
<keyword evidence="3" id="KW-0378">Hydrolase</keyword>
<dbReference type="EMBL" id="FPKU01000001">
    <property type="protein sequence ID" value="SFZ83685.1"/>
    <property type="molecule type" value="Genomic_DNA"/>
</dbReference>
<gene>
    <name evidence="5" type="ORF">SAMN02983003_1788</name>
</gene>
<name>A0A1K2HWZ8_9HYPH</name>
<dbReference type="RefSeq" id="WP_072341082.1">
    <property type="nucleotide sequence ID" value="NZ_FPKU01000001.1"/>
</dbReference>
<dbReference type="NCBIfam" id="NF006579">
    <property type="entry name" value="PRK09104.1"/>
    <property type="match status" value="1"/>
</dbReference>
<dbReference type="InterPro" id="IPR051458">
    <property type="entry name" value="Cyt/Met_Dipeptidase"/>
</dbReference>
<evidence type="ECO:0000256" key="1">
    <source>
        <dbReference type="ARBA" id="ARBA00022670"/>
    </source>
</evidence>
<dbReference type="Pfam" id="PF01546">
    <property type="entry name" value="Peptidase_M20"/>
    <property type="match status" value="1"/>
</dbReference>
<keyword evidence="2" id="KW-0479">Metal-binding</keyword>
<evidence type="ECO:0000256" key="2">
    <source>
        <dbReference type="ARBA" id="ARBA00022723"/>
    </source>
</evidence>
<organism evidence="5 6">
    <name type="scientific">Devosia enhydra</name>
    <dbReference type="NCBI Taxonomy" id="665118"/>
    <lineage>
        <taxon>Bacteria</taxon>
        <taxon>Pseudomonadati</taxon>
        <taxon>Pseudomonadota</taxon>
        <taxon>Alphaproteobacteria</taxon>
        <taxon>Hyphomicrobiales</taxon>
        <taxon>Devosiaceae</taxon>
        <taxon>Devosia</taxon>
    </lineage>
</organism>
<evidence type="ECO:0000256" key="3">
    <source>
        <dbReference type="ARBA" id="ARBA00022801"/>
    </source>
</evidence>
<dbReference type="PANTHER" id="PTHR43270:SF12">
    <property type="entry name" value="SUCCINYL-DIAMINOPIMELATE DESUCCINYLASE"/>
    <property type="match status" value="1"/>
</dbReference>